<keyword evidence="2" id="KW-1185">Reference proteome</keyword>
<dbReference type="Proteomes" id="UP000009168">
    <property type="component" value="Unassembled WGS sequence"/>
</dbReference>
<gene>
    <name evidence="1" type="ORF">TTHERM_000463609</name>
</gene>
<accession>W7XIY7</accession>
<dbReference type="GeneID" id="24439114"/>
<dbReference type="EMBL" id="GG662650">
    <property type="protein sequence ID" value="EWS73714.1"/>
    <property type="molecule type" value="Genomic_DNA"/>
</dbReference>
<reference evidence="2" key="1">
    <citation type="journal article" date="2006" name="PLoS Biol.">
        <title>Macronuclear genome sequence of the ciliate Tetrahymena thermophila, a model eukaryote.</title>
        <authorList>
            <person name="Eisen J.A."/>
            <person name="Coyne R.S."/>
            <person name="Wu M."/>
            <person name="Wu D."/>
            <person name="Thiagarajan M."/>
            <person name="Wortman J.R."/>
            <person name="Badger J.H."/>
            <person name="Ren Q."/>
            <person name="Amedeo P."/>
            <person name="Jones K.M."/>
            <person name="Tallon L.J."/>
            <person name="Delcher A.L."/>
            <person name="Salzberg S.L."/>
            <person name="Silva J.C."/>
            <person name="Haas B.J."/>
            <person name="Majoros W.H."/>
            <person name="Farzad M."/>
            <person name="Carlton J.M."/>
            <person name="Smith R.K. Jr."/>
            <person name="Garg J."/>
            <person name="Pearlman R.E."/>
            <person name="Karrer K.M."/>
            <person name="Sun L."/>
            <person name="Manning G."/>
            <person name="Elde N.C."/>
            <person name="Turkewitz A.P."/>
            <person name="Asai D.J."/>
            <person name="Wilkes D.E."/>
            <person name="Wang Y."/>
            <person name="Cai H."/>
            <person name="Collins K."/>
            <person name="Stewart B.A."/>
            <person name="Lee S.R."/>
            <person name="Wilamowska K."/>
            <person name="Weinberg Z."/>
            <person name="Ruzzo W.L."/>
            <person name="Wloga D."/>
            <person name="Gaertig J."/>
            <person name="Frankel J."/>
            <person name="Tsao C.-C."/>
            <person name="Gorovsky M.A."/>
            <person name="Keeling P.J."/>
            <person name="Waller R.F."/>
            <person name="Patron N.J."/>
            <person name="Cherry J.M."/>
            <person name="Stover N.A."/>
            <person name="Krieger C.J."/>
            <person name="del Toro C."/>
            <person name="Ryder H.F."/>
            <person name="Williamson S.C."/>
            <person name="Barbeau R.A."/>
            <person name="Hamilton E.P."/>
            <person name="Orias E."/>
        </authorList>
    </citation>
    <scope>NUCLEOTIDE SEQUENCE [LARGE SCALE GENOMIC DNA]</scope>
    <source>
        <strain evidence="2">SB210</strain>
    </source>
</reference>
<evidence type="ECO:0000313" key="1">
    <source>
        <dbReference type="EMBL" id="EWS73714.1"/>
    </source>
</evidence>
<dbReference type="AlphaFoldDB" id="W7XIY7"/>
<dbReference type="InParanoid" id="W7XIY7"/>
<proteinExistence type="predicted"/>
<dbReference type="RefSeq" id="XP_012653752.1">
    <property type="nucleotide sequence ID" value="XM_012798298.1"/>
</dbReference>
<evidence type="ECO:0000313" key="2">
    <source>
        <dbReference type="Proteomes" id="UP000009168"/>
    </source>
</evidence>
<name>W7XIY7_TETTS</name>
<organism evidence="1 2">
    <name type="scientific">Tetrahymena thermophila (strain SB210)</name>
    <dbReference type="NCBI Taxonomy" id="312017"/>
    <lineage>
        <taxon>Eukaryota</taxon>
        <taxon>Sar</taxon>
        <taxon>Alveolata</taxon>
        <taxon>Ciliophora</taxon>
        <taxon>Intramacronucleata</taxon>
        <taxon>Oligohymenophorea</taxon>
        <taxon>Hymenostomatida</taxon>
        <taxon>Tetrahymenina</taxon>
        <taxon>Tetrahymenidae</taxon>
        <taxon>Tetrahymena</taxon>
    </lineage>
</organism>
<dbReference type="KEGG" id="tet:TTHERM_000463609"/>
<sequence>MNQIIQYTKSNQKKEIKLKPKKINRINFKISSIIKSKQINCFYLRSSSNYQIKVNFVNAENKANPHHQSIYNFFTLMKIQFRRKKQRRKKNVLLKQNEMCNKYKINIESNIQQFDYKKGQRQDWIIIQLFKLNNVKKTMVIYKNEFTGD</sequence>
<protein>
    <submittedName>
        <fullName evidence="1">Uncharacterized protein</fullName>
    </submittedName>
</protein>